<reference evidence="1" key="2">
    <citation type="journal article" date="2022" name="New Phytol.">
        <title>Evolutionary transition to the ectomycorrhizal habit in the genomes of a hyperdiverse lineage of mushroom-forming fungi.</title>
        <authorList>
            <person name="Looney B."/>
            <person name="Miyauchi S."/>
            <person name="Morin E."/>
            <person name="Drula E."/>
            <person name="Courty P.E."/>
            <person name="Kohler A."/>
            <person name="Kuo A."/>
            <person name="LaButti K."/>
            <person name="Pangilinan J."/>
            <person name="Lipzen A."/>
            <person name="Riley R."/>
            <person name="Andreopoulos W."/>
            <person name="He G."/>
            <person name="Johnson J."/>
            <person name="Nolan M."/>
            <person name="Tritt A."/>
            <person name="Barry K.W."/>
            <person name="Grigoriev I.V."/>
            <person name="Nagy L.G."/>
            <person name="Hibbett D."/>
            <person name="Henrissat B."/>
            <person name="Matheny P.B."/>
            <person name="Labbe J."/>
            <person name="Martin F.M."/>
        </authorList>
    </citation>
    <scope>NUCLEOTIDE SEQUENCE</scope>
    <source>
        <strain evidence="1">FP105234-sp</strain>
    </source>
</reference>
<evidence type="ECO:0000313" key="1">
    <source>
        <dbReference type="EMBL" id="KAI0037899.1"/>
    </source>
</evidence>
<sequence length="107" mass="9872">MPNIPVPVIAAAAGLAIGAVLTPIAAPAVVGLWGFGAAGPVAGTAAAAAQAGIGNVVAGSSFAVLQSIGMGGAVPVVGQACGAAIVGGTAVAGRAILGLVRKVPWRP</sequence>
<organism evidence="1 2">
    <name type="scientific">Auriscalpium vulgare</name>
    <dbReference type="NCBI Taxonomy" id="40419"/>
    <lineage>
        <taxon>Eukaryota</taxon>
        <taxon>Fungi</taxon>
        <taxon>Dikarya</taxon>
        <taxon>Basidiomycota</taxon>
        <taxon>Agaricomycotina</taxon>
        <taxon>Agaricomycetes</taxon>
        <taxon>Russulales</taxon>
        <taxon>Auriscalpiaceae</taxon>
        <taxon>Auriscalpium</taxon>
    </lineage>
</organism>
<gene>
    <name evidence="1" type="ORF">FA95DRAFT_1568002</name>
</gene>
<evidence type="ECO:0000313" key="2">
    <source>
        <dbReference type="Proteomes" id="UP000814033"/>
    </source>
</evidence>
<dbReference type="EMBL" id="MU276668">
    <property type="protein sequence ID" value="KAI0037899.1"/>
    <property type="molecule type" value="Genomic_DNA"/>
</dbReference>
<comment type="caution">
    <text evidence="1">The sequence shown here is derived from an EMBL/GenBank/DDBJ whole genome shotgun (WGS) entry which is preliminary data.</text>
</comment>
<keyword evidence="2" id="KW-1185">Reference proteome</keyword>
<name>A0ACB8R198_9AGAM</name>
<accession>A0ACB8R198</accession>
<reference evidence="1" key="1">
    <citation type="submission" date="2021-02" db="EMBL/GenBank/DDBJ databases">
        <authorList>
            <consortium name="DOE Joint Genome Institute"/>
            <person name="Ahrendt S."/>
            <person name="Looney B.P."/>
            <person name="Miyauchi S."/>
            <person name="Morin E."/>
            <person name="Drula E."/>
            <person name="Courty P.E."/>
            <person name="Chicoki N."/>
            <person name="Fauchery L."/>
            <person name="Kohler A."/>
            <person name="Kuo A."/>
            <person name="Labutti K."/>
            <person name="Pangilinan J."/>
            <person name="Lipzen A."/>
            <person name="Riley R."/>
            <person name="Andreopoulos W."/>
            <person name="He G."/>
            <person name="Johnson J."/>
            <person name="Barry K.W."/>
            <person name="Grigoriev I.V."/>
            <person name="Nagy L."/>
            <person name="Hibbett D."/>
            <person name="Henrissat B."/>
            <person name="Matheny P.B."/>
            <person name="Labbe J."/>
            <person name="Martin F."/>
        </authorList>
    </citation>
    <scope>NUCLEOTIDE SEQUENCE</scope>
    <source>
        <strain evidence="1">FP105234-sp</strain>
    </source>
</reference>
<protein>
    <submittedName>
        <fullName evidence="1">Uncharacterized protein</fullName>
    </submittedName>
</protein>
<proteinExistence type="predicted"/>
<dbReference type="Proteomes" id="UP000814033">
    <property type="component" value="Unassembled WGS sequence"/>
</dbReference>